<feature type="compositionally biased region" description="Polar residues" evidence="2">
    <location>
        <begin position="150"/>
        <end position="169"/>
    </location>
</feature>
<keyword evidence="1" id="KW-0677">Repeat</keyword>
<dbReference type="EMBL" id="JACAZI010000004">
    <property type="protein sequence ID" value="KAF7362955.1"/>
    <property type="molecule type" value="Genomic_DNA"/>
</dbReference>
<name>A0A8H6YKT3_9AGAR</name>
<dbReference type="PANTHER" id="PTHR10039:SF17">
    <property type="entry name" value="FUNGAL STAND N-TERMINAL GOODBYE DOMAIN-CONTAINING PROTEIN-RELATED"/>
    <property type="match status" value="1"/>
</dbReference>
<feature type="region of interest" description="Disordered" evidence="2">
    <location>
        <begin position="116"/>
        <end position="199"/>
    </location>
</feature>
<sequence length="931" mass="105339">MFSNGSGFQIYGGNFYDVHSGDINLHTHQHLTIRDRTLREVVSQASLTNPATLTVVDDSGEGYGRELSGVVRNTRHAAGWAPYGMASRRHILTRSPPSSHEDRPVLLASNSNAISPLSFHRPSLDPSSERLAESNQSATSTPILHHSARPQYSSHAARQPQHTTFSTRPSLDRLSIHPVEPAGSSRDTSSGRDPSAQYSQGGTFITARMVNHIQRHGETGINILHRAVALEALYDSAESFPQPKCHPDTRTKILDDLYNWAIGRVSNISICWLHGPAGAGKSAIMQTLCQRLKDSGRLGGSFFFKRGHVTRGNAKVLFVTLAYQLALHISILKGPISESAQDDPSVVGRSMEIQLQNLIVQPCKSPLNPRCESPILLIDGLDECEGENIQQELLRLISNAVHENPGVLRILIASRPEPHIRETFERPSINRLYRRVNINQSFADVEKYLRDEFYRIYHEHRDTMEEISTPWPSESVLDLLLEKSSGYFIYASTVIKFIDDRDFRPTERLSMVVDWQNIPADSNRPFEALDQLYTQILSTARARPRLVRILCVLAHFPKLYLAEIEQLLELDHGDLRLSLRRLHSVLQVPSDDSAISVYHASFRDFLADPARSNEFCVGTLERRKELAYSVLKAMYDVSTSDPLPSNSNNLFWWLGCSGIEYLTSVPPDTDFLPLLRSIDPVFLWQLRTGPTMERMIDWLKKMEPTDAVENLPHLWEDYQVFNLYSDGMFDWYTKPAIRTEQLNQLEYNELFSQFPQLLKVLQAGWMCYMCSLNQPPGLFDICLVLGIPWSEMRSAVIQPLKDNRTRIPLLFSSANTAALRCQTVRIDLARGFGRLLKKTANGDLPHQLSPKGVNWCRLVRSCPPCPGLLEDLRGLRPSSLETFSLSGERYGWDEFLNLISWLRSFPEGTQDLISVWESHAEAMYPGLSHVY</sequence>
<feature type="compositionally biased region" description="Polar residues" evidence="2">
    <location>
        <begin position="185"/>
        <end position="199"/>
    </location>
</feature>
<dbReference type="PANTHER" id="PTHR10039">
    <property type="entry name" value="AMELOGENIN"/>
    <property type="match status" value="1"/>
</dbReference>
<evidence type="ECO:0000256" key="1">
    <source>
        <dbReference type="ARBA" id="ARBA00022737"/>
    </source>
</evidence>
<protein>
    <submittedName>
        <fullName evidence="4">WD40 repeat-like protein</fullName>
    </submittedName>
</protein>
<evidence type="ECO:0000259" key="3">
    <source>
        <dbReference type="Pfam" id="PF24883"/>
    </source>
</evidence>
<feature type="compositionally biased region" description="Polar residues" evidence="2">
    <location>
        <begin position="133"/>
        <end position="142"/>
    </location>
</feature>
<dbReference type="SUPFAM" id="SSF52540">
    <property type="entry name" value="P-loop containing nucleoside triphosphate hydrolases"/>
    <property type="match status" value="1"/>
</dbReference>
<evidence type="ECO:0000313" key="5">
    <source>
        <dbReference type="Proteomes" id="UP000620124"/>
    </source>
</evidence>
<keyword evidence="5" id="KW-1185">Reference proteome</keyword>
<comment type="caution">
    <text evidence="4">The sequence shown here is derived from an EMBL/GenBank/DDBJ whole genome shotgun (WGS) entry which is preliminary data.</text>
</comment>
<dbReference type="Gene3D" id="3.40.50.300">
    <property type="entry name" value="P-loop containing nucleotide triphosphate hydrolases"/>
    <property type="match status" value="1"/>
</dbReference>
<evidence type="ECO:0000313" key="4">
    <source>
        <dbReference type="EMBL" id="KAF7362955.1"/>
    </source>
</evidence>
<feature type="domain" description="Nephrocystin 3-like N-terminal" evidence="3">
    <location>
        <begin position="263"/>
        <end position="415"/>
    </location>
</feature>
<dbReference type="OrthoDB" id="4760524at2759"/>
<dbReference type="AlphaFoldDB" id="A0A8H6YKT3"/>
<accession>A0A8H6YKT3</accession>
<organism evidence="4 5">
    <name type="scientific">Mycena venus</name>
    <dbReference type="NCBI Taxonomy" id="2733690"/>
    <lineage>
        <taxon>Eukaryota</taxon>
        <taxon>Fungi</taxon>
        <taxon>Dikarya</taxon>
        <taxon>Basidiomycota</taxon>
        <taxon>Agaricomycotina</taxon>
        <taxon>Agaricomycetes</taxon>
        <taxon>Agaricomycetidae</taxon>
        <taxon>Agaricales</taxon>
        <taxon>Marasmiineae</taxon>
        <taxon>Mycenaceae</taxon>
        <taxon>Mycena</taxon>
    </lineage>
</organism>
<dbReference type="InterPro" id="IPR056884">
    <property type="entry name" value="NPHP3-like_N"/>
</dbReference>
<gene>
    <name evidence="4" type="ORF">MVEN_00646800</name>
</gene>
<reference evidence="4" key="1">
    <citation type="submission" date="2020-05" db="EMBL/GenBank/DDBJ databases">
        <title>Mycena genomes resolve the evolution of fungal bioluminescence.</title>
        <authorList>
            <person name="Tsai I.J."/>
        </authorList>
    </citation>
    <scope>NUCLEOTIDE SEQUENCE</scope>
    <source>
        <strain evidence="4">CCC161011</strain>
    </source>
</reference>
<proteinExistence type="predicted"/>
<dbReference type="Pfam" id="PF24883">
    <property type="entry name" value="NPHP3_N"/>
    <property type="match status" value="1"/>
</dbReference>
<evidence type="ECO:0000256" key="2">
    <source>
        <dbReference type="SAM" id="MobiDB-lite"/>
    </source>
</evidence>
<dbReference type="InterPro" id="IPR027417">
    <property type="entry name" value="P-loop_NTPase"/>
</dbReference>
<dbReference type="Proteomes" id="UP000620124">
    <property type="component" value="Unassembled WGS sequence"/>
</dbReference>